<reference evidence="2" key="1">
    <citation type="submission" date="2016-10" db="EMBL/GenBank/DDBJ databases">
        <authorList>
            <person name="Varghese N."/>
            <person name="Submissions S."/>
        </authorList>
    </citation>
    <scope>NUCLEOTIDE SEQUENCE [LARGE SCALE GENOMIC DNA]</scope>
    <source>
        <strain evidence="2">DSM 9751</strain>
    </source>
</reference>
<dbReference type="RefSeq" id="WP_092320760.1">
    <property type="nucleotide sequence ID" value="NZ_FNTJ01000003.1"/>
</dbReference>
<evidence type="ECO:0000313" key="1">
    <source>
        <dbReference type="EMBL" id="SED32425.1"/>
    </source>
</evidence>
<sequence>MFYLENASRRFFLGFIEKDSSVFTAVEGTREKGVCSKEEMLCASPEDAWYQLSALVCRKRAEGFIPATVTSISNYVPPTDVFMDAFVMEFTGVYVQFSELSDEQLAAGIRRLQEVHAALGRKDVRLAVTDNSFELASNGASVKVCKLTQQEWDSMPARAKDLFGDRKSIDSSTLLPSGAGNWWFGTQSGVLDIYLRAFLGEVWNAGARFTASGDFNWEFQHKKPFDVDAVSRMNWYQDDPSLLNLLNQSGLLGGVTLVVKPAPVATGFELFL</sequence>
<gene>
    <name evidence="1" type="ORF">SAMN05216178_6785</name>
</gene>
<proteinExistence type="predicted"/>
<protein>
    <submittedName>
        <fullName evidence="1">Uncharacterized protein</fullName>
    </submittedName>
</protein>
<dbReference type="Proteomes" id="UP000198982">
    <property type="component" value="Unassembled WGS sequence"/>
</dbReference>
<dbReference type="AlphaFoldDB" id="A0A1H4ZRC2"/>
<dbReference type="EMBL" id="FNTJ01000003">
    <property type="protein sequence ID" value="SED32425.1"/>
    <property type="molecule type" value="Genomic_DNA"/>
</dbReference>
<evidence type="ECO:0000313" key="2">
    <source>
        <dbReference type="Proteomes" id="UP000198982"/>
    </source>
</evidence>
<keyword evidence="2" id="KW-1185">Reference proteome</keyword>
<name>A0A1H4ZRC2_9PSED</name>
<organism evidence="1 2">
    <name type="scientific">Pseudomonas saponiphila</name>
    <dbReference type="NCBI Taxonomy" id="556534"/>
    <lineage>
        <taxon>Bacteria</taxon>
        <taxon>Pseudomonadati</taxon>
        <taxon>Pseudomonadota</taxon>
        <taxon>Gammaproteobacteria</taxon>
        <taxon>Pseudomonadales</taxon>
        <taxon>Pseudomonadaceae</taxon>
        <taxon>Pseudomonas</taxon>
    </lineage>
</organism>
<accession>A0A1H4ZRC2</accession>